<evidence type="ECO:0000313" key="1">
    <source>
        <dbReference type="EMBL" id="GGF61008.1"/>
    </source>
</evidence>
<reference evidence="1 2" key="1">
    <citation type="journal article" date="2019" name="Int. J. Syst. Evol. Microbiol.">
        <title>The Global Catalogue of Microorganisms (GCM) 10K type strain sequencing project: providing services to taxonomists for standard genome sequencing and annotation.</title>
        <authorList>
            <consortium name="The Broad Institute Genomics Platform"/>
            <consortium name="The Broad Institute Genome Sequencing Center for Infectious Disease"/>
            <person name="Wu L."/>
            <person name="Ma J."/>
        </authorList>
    </citation>
    <scope>NUCLEOTIDE SEQUENCE [LARGE SCALE GENOMIC DNA]</scope>
    <source>
        <strain evidence="1 2">CGMCC 1.12720</strain>
    </source>
</reference>
<accession>A0ACB5PQ42</accession>
<sequence>MTFDTAEHSHRRYNPLTGEWILVSPHRSKRPWQGQQEETPADVRLTYDPTCYLCPGNTRVGGIVNPPYDSTFVFANDFAALQADAPVGEITLGGLLRAESESGVARVICFSPRHDLTLPEMDEPAIRRVVDLWVEQYLELGAMPDINYVQIFENKGAMMGASNPHPHGQIWAQRTVPSDPAKETVQQAAYFAEHGRSLLSAYLEVELQEKTRVVVENEHFVALVPFWAVWPYETLIVSRRHVSSIEQLTSDEKDAFAVILRQLTIRYDNLFQISFPYSAGLHQRPTDGQAHESWHLHMHFYPPLLRSATVRKFMVGYELLANPQRDVTAEFAAERLRSLPAVHYKQTAPSETEAK</sequence>
<gene>
    <name evidence="1" type="ORF">GCM10011375_15180</name>
</gene>
<name>A0ACB5PQ42_9BACT</name>
<comment type="caution">
    <text evidence="1">The sequence shown here is derived from an EMBL/GenBank/DDBJ whole genome shotgun (WGS) entry which is preliminary data.</text>
</comment>
<dbReference type="Proteomes" id="UP000605392">
    <property type="component" value="Unassembled WGS sequence"/>
</dbReference>
<keyword evidence="2" id="KW-1185">Reference proteome</keyword>
<proteinExistence type="predicted"/>
<dbReference type="EMBL" id="BMFN01000001">
    <property type="protein sequence ID" value="GGF61008.1"/>
    <property type="molecule type" value="Genomic_DNA"/>
</dbReference>
<keyword evidence="1" id="KW-0548">Nucleotidyltransferase</keyword>
<protein>
    <submittedName>
        <fullName evidence="1">Galactose-1-phosphate uridylyltransferase</fullName>
    </submittedName>
</protein>
<keyword evidence="1" id="KW-0808">Transferase</keyword>
<organism evidence="1 2">
    <name type="scientific">Hymenobacter qilianensis</name>
    <dbReference type="NCBI Taxonomy" id="1385715"/>
    <lineage>
        <taxon>Bacteria</taxon>
        <taxon>Pseudomonadati</taxon>
        <taxon>Bacteroidota</taxon>
        <taxon>Cytophagia</taxon>
        <taxon>Cytophagales</taxon>
        <taxon>Hymenobacteraceae</taxon>
        <taxon>Hymenobacter</taxon>
    </lineage>
</organism>
<evidence type="ECO:0000313" key="2">
    <source>
        <dbReference type="Proteomes" id="UP000605392"/>
    </source>
</evidence>